<dbReference type="Proteomes" id="UP000267096">
    <property type="component" value="Unassembled WGS sequence"/>
</dbReference>
<protein>
    <submittedName>
        <fullName evidence="1">Uncharacterized protein</fullName>
    </submittedName>
</protein>
<sequence length="85" mass="9688">MMHGLEKLMECFEANACLSSIQLTESSISKPVSDMHKMPQLTADDLSAKGDEVEVQQKALETLRRYKTRRRHNIPTLRITFGLVL</sequence>
<organism evidence="1 2">
    <name type="scientific">Anisakis simplex</name>
    <name type="common">Herring worm</name>
    <dbReference type="NCBI Taxonomy" id="6269"/>
    <lineage>
        <taxon>Eukaryota</taxon>
        <taxon>Metazoa</taxon>
        <taxon>Ecdysozoa</taxon>
        <taxon>Nematoda</taxon>
        <taxon>Chromadorea</taxon>
        <taxon>Rhabditida</taxon>
        <taxon>Spirurina</taxon>
        <taxon>Ascaridomorpha</taxon>
        <taxon>Ascaridoidea</taxon>
        <taxon>Anisakidae</taxon>
        <taxon>Anisakis</taxon>
        <taxon>Anisakis simplex complex</taxon>
    </lineage>
</organism>
<dbReference type="AlphaFoldDB" id="A0A3P6Q5F0"/>
<reference evidence="1 2" key="1">
    <citation type="submission" date="2018-11" db="EMBL/GenBank/DDBJ databases">
        <authorList>
            <consortium name="Pathogen Informatics"/>
        </authorList>
    </citation>
    <scope>NUCLEOTIDE SEQUENCE [LARGE SCALE GENOMIC DNA]</scope>
</reference>
<evidence type="ECO:0000313" key="2">
    <source>
        <dbReference type="Proteomes" id="UP000267096"/>
    </source>
</evidence>
<keyword evidence="2" id="KW-1185">Reference proteome</keyword>
<name>A0A3P6Q5F0_ANISI</name>
<dbReference type="EMBL" id="UYRR01012025">
    <property type="protein sequence ID" value="VDK26188.1"/>
    <property type="molecule type" value="Genomic_DNA"/>
</dbReference>
<proteinExistence type="predicted"/>
<accession>A0A3P6Q5F0</accession>
<evidence type="ECO:0000313" key="1">
    <source>
        <dbReference type="EMBL" id="VDK26188.1"/>
    </source>
</evidence>
<gene>
    <name evidence="1" type="ORF">ASIM_LOCUS5864</name>
</gene>